<evidence type="ECO:0000313" key="1">
    <source>
        <dbReference type="EMBL" id="CAG8829739.1"/>
    </source>
</evidence>
<sequence>NYGLLRSKIPRTTQIGNQKVTTERKESPKICFYCEREEHVKKDCEETKTSIESRRLLREAKSQLEKEKTQKLEATKINFSFNNPYRNDMEEEKTQKPENTENNFSLDNLYKNDIEEVIQNKEEVIVQ</sequence>
<accession>A0ACA9S6L9</accession>
<dbReference type="Proteomes" id="UP000789920">
    <property type="component" value="Unassembled WGS sequence"/>
</dbReference>
<gene>
    <name evidence="1" type="ORF">RPERSI_LOCUS27581</name>
</gene>
<evidence type="ECO:0000313" key="2">
    <source>
        <dbReference type="Proteomes" id="UP000789920"/>
    </source>
</evidence>
<keyword evidence="2" id="KW-1185">Reference proteome</keyword>
<feature type="non-terminal residue" evidence="1">
    <location>
        <position position="1"/>
    </location>
</feature>
<organism evidence="1 2">
    <name type="scientific">Racocetra persica</name>
    <dbReference type="NCBI Taxonomy" id="160502"/>
    <lineage>
        <taxon>Eukaryota</taxon>
        <taxon>Fungi</taxon>
        <taxon>Fungi incertae sedis</taxon>
        <taxon>Mucoromycota</taxon>
        <taxon>Glomeromycotina</taxon>
        <taxon>Glomeromycetes</taxon>
        <taxon>Diversisporales</taxon>
        <taxon>Gigasporaceae</taxon>
        <taxon>Racocetra</taxon>
    </lineage>
</organism>
<name>A0ACA9S6L9_9GLOM</name>
<proteinExistence type="predicted"/>
<comment type="caution">
    <text evidence="1">The sequence shown here is derived from an EMBL/GenBank/DDBJ whole genome shotgun (WGS) entry which is preliminary data.</text>
</comment>
<protein>
    <submittedName>
        <fullName evidence="1">33385_t:CDS:1</fullName>
    </submittedName>
</protein>
<dbReference type="EMBL" id="CAJVQC010097809">
    <property type="protein sequence ID" value="CAG8829739.1"/>
    <property type="molecule type" value="Genomic_DNA"/>
</dbReference>
<reference evidence="1" key="1">
    <citation type="submission" date="2021-06" db="EMBL/GenBank/DDBJ databases">
        <authorList>
            <person name="Kallberg Y."/>
            <person name="Tangrot J."/>
            <person name="Rosling A."/>
        </authorList>
    </citation>
    <scope>NUCLEOTIDE SEQUENCE</scope>
    <source>
        <strain evidence="1">MA461A</strain>
    </source>
</reference>
<feature type="non-terminal residue" evidence="1">
    <location>
        <position position="127"/>
    </location>
</feature>